<evidence type="ECO:0000259" key="2">
    <source>
        <dbReference type="PROSITE" id="PS50227"/>
    </source>
</evidence>
<accession>A0A8N1S475</accession>
<dbReference type="InterPro" id="IPR036445">
    <property type="entry name" value="GPCR_2_extracell_dom_sf"/>
</dbReference>
<keyword evidence="1" id="KW-0472">Membrane</keyword>
<dbReference type="InterPro" id="IPR001879">
    <property type="entry name" value="GPCR_2_extracellular_dom"/>
</dbReference>
<evidence type="ECO:0000313" key="4">
    <source>
        <dbReference type="RefSeq" id="XP_025072897.1"/>
    </source>
</evidence>
<name>A0A8N1S475_9HYME</name>
<protein>
    <submittedName>
        <fullName evidence="4">Uncharacterized protein LOC112552219</fullName>
    </submittedName>
</protein>
<feature type="domain" description="G-protein coupled receptors family 2 profile 1" evidence="2">
    <location>
        <begin position="163"/>
        <end position="226"/>
    </location>
</feature>
<proteinExistence type="predicted"/>
<keyword evidence="1" id="KW-0812">Transmembrane</keyword>
<feature type="transmembrane region" description="Helical" evidence="1">
    <location>
        <begin position="36"/>
        <end position="55"/>
    </location>
</feature>
<sequence>ICLLLLFSYVPASFNREKFAGQPFGAVLPSDDEGVVVVVIVAVVAVVTVGGGYSLPPVSRRWRRAHFESRLVRARSRRSLVAAARPRATQTHCEHIGHSVSTTVDCQSSIAGLNVPNVDVFHPCNLSITSIMETQTEMPGNTTMGSTLLDEELRRILLEREQECMRRKAANTTLPPEPYCRLTFDGWSCWPNTPAGSTAYTECPDFITGFDASRKYMLIVVAMQYS</sequence>
<gene>
    <name evidence="4" type="primary">LOC112552219</name>
</gene>
<dbReference type="Pfam" id="PF02793">
    <property type="entry name" value="HRM"/>
    <property type="match status" value="1"/>
</dbReference>
<dbReference type="AlphaFoldDB" id="A0A8N1S475"/>
<organism evidence="3 4">
    <name type="scientific">Pogonomyrmex barbatus</name>
    <name type="common">red harvester ant</name>
    <dbReference type="NCBI Taxonomy" id="144034"/>
    <lineage>
        <taxon>Eukaryota</taxon>
        <taxon>Metazoa</taxon>
        <taxon>Ecdysozoa</taxon>
        <taxon>Arthropoda</taxon>
        <taxon>Hexapoda</taxon>
        <taxon>Insecta</taxon>
        <taxon>Pterygota</taxon>
        <taxon>Neoptera</taxon>
        <taxon>Endopterygota</taxon>
        <taxon>Hymenoptera</taxon>
        <taxon>Apocrita</taxon>
        <taxon>Aculeata</taxon>
        <taxon>Formicoidea</taxon>
        <taxon>Formicidae</taxon>
        <taxon>Myrmicinae</taxon>
        <taxon>Pogonomyrmex</taxon>
    </lineage>
</organism>
<dbReference type="OrthoDB" id="6160250at2759"/>
<dbReference type="InterPro" id="IPR017983">
    <property type="entry name" value="GPCR_2_secretin-like_CS"/>
</dbReference>
<dbReference type="GO" id="GO:0016020">
    <property type="term" value="C:membrane"/>
    <property type="evidence" value="ECO:0007669"/>
    <property type="project" value="InterPro"/>
</dbReference>
<dbReference type="RefSeq" id="XP_025072897.1">
    <property type="nucleotide sequence ID" value="XM_025217112.1"/>
</dbReference>
<feature type="non-terminal residue" evidence="4">
    <location>
        <position position="1"/>
    </location>
</feature>
<dbReference type="Proteomes" id="UP000504615">
    <property type="component" value="Unplaced"/>
</dbReference>
<dbReference type="GO" id="GO:0004930">
    <property type="term" value="F:G protein-coupled receptor activity"/>
    <property type="evidence" value="ECO:0007669"/>
    <property type="project" value="InterPro"/>
</dbReference>
<dbReference type="PROSITE" id="PS50227">
    <property type="entry name" value="G_PROTEIN_RECEP_F2_3"/>
    <property type="match status" value="1"/>
</dbReference>
<dbReference type="PROSITE" id="PS00649">
    <property type="entry name" value="G_PROTEIN_RECEP_F2_1"/>
    <property type="match status" value="1"/>
</dbReference>
<dbReference type="SUPFAM" id="SSF111418">
    <property type="entry name" value="Hormone receptor domain"/>
    <property type="match status" value="1"/>
</dbReference>
<dbReference type="GeneID" id="112552219"/>
<reference evidence="4" key="1">
    <citation type="submission" date="2025-08" db="UniProtKB">
        <authorList>
            <consortium name="RefSeq"/>
        </authorList>
    </citation>
    <scope>IDENTIFICATION</scope>
</reference>
<dbReference type="Gene3D" id="4.10.1240.10">
    <property type="entry name" value="GPCR, family 2, extracellular hormone receptor domain"/>
    <property type="match status" value="1"/>
</dbReference>
<evidence type="ECO:0000256" key="1">
    <source>
        <dbReference type="SAM" id="Phobius"/>
    </source>
</evidence>
<keyword evidence="1" id="KW-1133">Transmembrane helix</keyword>
<evidence type="ECO:0000313" key="3">
    <source>
        <dbReference type="Proteomes" id="UP000504615"/>
    </source>
</evidence>
<keyword evidence="3" id="KW-1185">Reference proteome</keyword>